<evidence type="ECO:0000259" key="3">
    <source>
        <dbReference type="SMART" id="SM01017"/>
    </source>
</evidence>
<evidence type="ECO:0000256" key="1">
    <source>
        <dbReference type="ARBA" id="ARBA00005298"/>
    </source>
</evidence>
<name>A0A1D2M9S6_ORCCI</name>
<proteinExistence type="inferred from homology"/>
<dbReference type="GO" id="GO:0015031">
    <property type="term" value="P:protein transport"/>
    <property type="evidence" value="ECO:0007669"/>
    <property type="project" value="TreeGrafter"/>
</dbReference>
<dbReference type="SUPFAM" id="SSF81296">
    <property type="entry name" value="E set domains"/>
    <property type="match status" value="1"/>
</dbReference>
<sequence>MYSSPIAEIARLSSVQKQQIRRNERVNNEVYNRPHIFKLIRIGRPNALEQGGVILGKLKLVTLNKIACQCIYIEFRGLAQVDFNMPSTTMVDEIQNFHKEWEFFSHKIPVYLHESRGYNFLEPGIYEFYYKVRVPIGGPCSFSTDIASVTYSIRGALFRNDVVDDVFSKNQIVYHVKAYKDLNTYVGARIGAWEEAQSRIGGFLGLFRGLVKIRVKTDKRAYIPGEEIRIVGEVINTTWRKCVFRYKLVQQSIMWGDHYFWRSDEWGSRNLKDELIMERGKVRAVNPNERIELKETLKIPVRIEPSYLGMMAQSYINELIHLEYILEFIVSVPYSTKVRLALPIIIGTEPFTYLPKPPLSASENESNSASAKHNFSSSQFSFLTKKSHHSEILEIDKKIKAAAVHADKYEPLQLPRFHLLNKEFQSKFPRTFQEPTPKMEMPPDIVELYGPPPSTISVEKNRMRKERKKHSSKCQCHCNKHKKRHKSKCHKNQGSDRTEKRISSRVAVGWEVGLGVYRMERQRGILVILGMRAEEVEAGRKEESVLKRMAEEMQDD</sequence>
<comment type="caution">
    <text evidence="4">The sequence shown here is derived from an EMBL/GenBank/DDBJ whole genome shotgun (WGS) entry which is preliminary data.</text>
</comment>
<evidence type="ECO:0000313" key="5">
    <source>
        <dbReference type="Proteomes" id="UP000094527"/>
    </source>
</evidence>
<comment type="similarity">
    <text evidence="1">Belongs to the arrestin family.</text>
</comment>
<reference evidence="4 5" key="1">
    <citation type="journal article" date="2016" name="Genome Biol. Evol.">
        <title>Gene Family Evolution Reflects Adaptation to Soil Environmental Stressors in the Genome of the Collembolan Orchesella cincta.</title>
        <authorList>
            <person name="Faddeeva-Vakhrusheva A."/>
            <person name="Derks M.F."/>
            <person name="Anvar S.Y."/>
            <person name="Agamennone V."/>
            <person name="Suring W."/>
            <person name="Smit S."/>
            <person name="van Straalen N.M."/>
            <person name="Roelofs D."/>
        </authorList>
    </citation>
    <scope>NUCLEOTIDE SEQUENCE [LARGE SCALE GENOMIC DNA]</scope>
    <source>
        <tissue evidence="4">Mixed pool</tissue>
    </source>
</reference>
<dbReference type="SMART" id="SM01017">
    <property type="entry name" value="Arrestin_C"/>
    <property type="match status" value="1"/>
</dbReference>
<dbReference type="Pfam" id="PF00339">
    <property type="entry name" value="Arrestin_N"/>
    <property type="match status" value="1"/>
</dbReference>
<dbReference type="InterPro" id="IPR011022">
    <property type="entry name" value="Arrestin_C-like"/>
</dbReference>
<dbReference type="AlphaFoldDB" id="A0A1D2M9S6"/>
<dbReference type="PANTHER" id="PTHR11188">
    <property type="entry name" value="ARRESTIN DOMAIN CONTAINING PROTEIN"/>
    <property type="match status" value="1"/>
</dbReference>
<dbReference type="OrthoDB" id="7785529at2759"/>
<feature type="non-terminal residue" evidence="4">
    <location>
        <position position="556"/>
    </location>
</feature>
<dbReference type="PANTHER" id="PTHR11188:SF17">
    <property type="entry name" value="FI21816P1"/>
    <property type="match status" value="1"/>
</dbReference>
<feature type="region of interest" description="Disordered" evidence="2">
    <location>
        <begin position="432"/>
        <end position="453"/>
    </location>
</feature>
<dbReference type="InterPro" id="IPR014756">
    <property type="entry name" value="Ig_E-set"/>
</dbReference>
<dbReference type="InterPro" id="IPR011021">
    <property type="entry name" value="Arrestin-like_N"/>
</dbReference>
<evidence type="ECO:0000256" key="2">
    <source>
        <dbReference type="SAM" id="MobiDB-lite"/>
    </source>
</evidence>
<dbReference type="GO" id="GO:0005737">
    <property type="term" value="C:cytoplasm"/>
    <property type="evidence" value="ECO:0007669"/>
    <property type="project" value="TreeGrafter"/>
</dbReference>
<keyword evidence="5" id="KW-1185">Reference proteome</keyword>
<dbReference type="InterPro" id="IPR014752">
    <property type="entry name" value="Arrestin-like_C"/>
</dbReference>
<accession>A0A1D2M9S6</accession>
<feature type="domain" description="Arrestin C-terminal-like" evidence="3">
    <location>
        <begin position="207"/>
        <end position="351"/>
    </location>
</feature>
<dbReference type="InterPro" id="IPR050357">
    <property type="entry name" value="Arrestin_domain-protein"/>
</dbReference>
<protein>
    <submittedName>
        <fullName evidence="4">Arrestin domain-containing protein 2</fullName>
    </submittedName>
</protein>
<evidence type="ECO:0000313" key="4">
    <source>
        <dbReference type="EMBL" id="ODM89644.1"/>
    </source>
</evidence>
<dbReference type="Pfam" id="PF02752">
    <property type="entry name" value="Arrestin_C"/>
    <property type="match status" value="1"/>
</dbReference>
<dbReference type="EMBL" id="LJIJ01002481">
    <property type="protein sequence ID" value="ODM89644.1"/>
    <property type="molecule type" value="Genomic_DNA"/>
</dbReference>
<organism evidence="4 5">
    <name type="scientific">Orchesella cincta</name>
    <name type="common">Springtail</name>
    <name type="synonym">Podura cincta</name>
    <dbReference type="NCBI Taxonomy" id="48709"/>
    <lineage>
        <taxon>Eukaryota</taxon>
        <taxon>Metazoa</taxon>
        <taxon>Ecdysozoa</taxon>
        <taxon>Arthropoda</taxon>
        <taxon>Hexapoda</taxon>
        <taxon>Collembola</taxon>
        <taxon>Entomobryomorpha</taxon>
        <taxon>Entomobryoidea</taxon>
        <taxon>Orchesellidae</taxon>
        <taxon>Orchesellinae</taxon>
        <taxon>Orchesella</taxon>
    </lineage>
</organism>
<dbReference type="STRING" id="48709.A0A1D2M9S6"/>
<feature type="compositionally biased region" description="Basic residues" evidence="2">
    <location>
        <begin position="474"/>
        <end position="491"/>
    </location>
</feature>
<dbReference type="Proteomes" id="UP000094527">
    <property type="component" value="Unassembled WGS sequence"/>
</dbReference>
<feature type="region of interest" description="Disordered" evidence="2">
    <location>
        <begin position="474"/>
        <end position="500"/>
    </location>
</feature>
<dbReference type="Gene3D" id="2.60.40.640">
    <property type="match status" value="2"/>
</dbReference>
<gene>
    <name evidence="4" type="ORF">Ocin01_17038</name>
</gene>